<feature type="domain" description="Beta-mannosidase Ig-fold" evidence="15">
    <location>
        <begin position="767"/>
        <end position="839"/>
    </location>
</feature>
<reference evidence="19" key="1">
    <citation type="submission" date="2024-03" db="EMBL/GenBank/DDBJ databases">
        <title>Chitinophaga horti sp. nov., isolated from garden soil.</title>
        <authorList>
            <person name="Lee D.S."/>
            <person name="Han D.M."/>
            <person name="Baek J.H."/>
            <person name="Choi D.G."/>
            <person name="Jeon J.H."/>
            <person name="Jeon C.O."/>
        </authorList>
    </citation>
    <scope>NUCLEOTIDE SEQUENCE [LARGE SCALE GENOMIC DNA]</scope>
    <source>
        <strain evidence="19">GPA1</strain>
    </source>
</reference>
<dbReference type="Pfam" id="PF22666">
    <property type="entry name" value="Glyco_hydro_2_N2"/>
    <property type="match status" value="1"/>
</dbReference>
<keyword evidence="8" id="KW-0325">Glycoprotein</keyword>
<sequence>MRRVIGVIGLAVAAWPAWAQQQQELDKGWEFRRTDENIWRPATVPGTVHTDLLAHKLIPDPFAGANEKGLQWIDKKDWEYRTSFDVPAAMAGQDQLALDFTGLDTYADVYLNDSLILQAQNMFVGKQVIVKGIARPQGNRLRILFHSPIVRDMPKFMQDRIVYPAGNDASDIPLSVHARKAPYHYGWDWGPRYVTSGIWRPVVLRSWNKLQLRDAWIQQQQLSDASATLEATLTVDVQQAGKYTAVIHSGSKAFATQKVQSTLQAGTQTVHIPFSIRQPKRWWPNGLGEAYLYPVTVSILHGKDTIQQTTRRVGLRTVEVVNAPDKDGTSFFVKVNGKPVFMKGANYIPSDNFLPRVTGDRYRKMFRDMEASHFNMIRVWGGGIYENDIFYDLADEKGILVWQDFMFACTLYPSDPAFLSQVREETAYNIRRLRNHPSLALWCGNNEIGVAIKNWGWKDGYAYSDEQWASLLKGYETLFEELLRDEVKAHDPSRYYLPSSPISNWGRAEDFKHGDNHYWGIWHGMEWFEAFNTHVPRFMSEFGFQSFPDLHTVRKFADSTQWDLHSFVMQSHQKSLARGNAAIQTYMDHYYHRPKDFAGFLYMSQVLQAEGMKIGLEAHRRNMPYCMGTLYWQLNDTWPGPSWSSIDYFGRWKALQYFAQIAFTPMLVSLVEEEGQVRAYVVNDLWKDEKVKLELTLMDMEGKTLRNIEQPLTAKANTAEVAWRMEKDALLQGADPRKVILYAKLVNENQTRTENVFYFAAPRDMALPVPEIQTEVKQAGGKILVTVRSAKLAKNVWLLLDKDDTSHFSDNYFDLLPGMGKTVELETSLGLEAVKSQLQTWHVVGITKP</sequence>
<dbReference type="InterPro" id="IPR050887">
    <property type="entry name" value="Beta-mannosidase_GH2"/>
</dbReference>
<evidence type="ECO:0000256" key="10">
    <source>
        <dbReference type="ARBA" id="ARBA00038429"/>
    </source>
</evidence>
<dbReference type="InterPro" id="IPR008979">
    <property type="entry name" value="Galactose-bd-like_sf"/>
</dbReference>
<dbReference type="InterPro" id="IPR017853">
    <property type="entry name" value="GH"/>
</dbReference>
<dbReference type="Pfam" id="PF17753">
    <property type="entry name" value="Ig_mannosidase"/>
    <property type="match status" value="1"/>
</dbReference>
<accession>A0ABZ2YV15</accession>
<feature type="domain" description="Beta-mannosidase-like galactose-binding" evidence="17">
    <location>
        <begin position="29"/>
        <end position="200"/>
    </location>
</feature>
<dbReference type="InterPro" id="IPR036156">
    <property type="entry name" value="Beta-gal/glucu_dom_sf"/>
</dbReference>
<evidence type="ECO:0000313" key="19">
    <source>
        <dbReference type="Proteomes" id="UP001485459"/>
    </source>
</evidence>
<dbReference type="InterPro" id="IPR054593">
    <property type="entry name" value="Beta-mannosidase-like_N2"/>
</dbReference>
<dbReference type="Pfam" id="PF00703">
    <property type="entry name" value="Glyco_hydro_2"/>
    <property type="match status" value="1"/>
</dbReference>
<evidence type="ECO:0000259" key="16">
    <source>
        <dbReference type="Pfam" id="PF17786"/>
    </source>
</evidence>
<feature type="domain" description="Mannosidase Ig/CBM-like" evidence="16">
    <location>
        <begin position="675"/>
        <end position="764"/>
    </location>
</feature>
<evidence type="ECO:0000256" key="11">
    <source>
        <dbReference type="ARBA" id="ARBA00041069"/>
    </source>
</evidence>
<evidence type="ECO:0000256" key="5">
    <source>
        <dbReference type="ARBA" id="ARBA00012754"/>
    </source>
</evidence>
<evidence type="ECO:0000256" key="9">
    <source>
        <dbReference type="ARBA" id="ARBA00023295"/>
    </source>
</evidence>
<evidence type="ECO:0000256" key="7">
    <source>
        <dbReference type="ARBA" id="ARBA00022801"/>
    </source>
</evidence>
<dbReference type="InterPro" id="IPR006102">
    <property type="entry name" value="Ig-like_GH2"/>
</dbReference>
<evidence type="ECO:0000256" key="13">
    <source>
        <dbReference type="SAM" id="SignalP"/>
    </source>
</evidence>
<dbReference type="EC" id="3.2.1.25" evidence="5"/>
<comment type="catalytic activity">
    <reaction evidence="1">
        <text>Hydrolysis of terminal, non-reducing beta-D-mannose residues in beta-D-mannosides.</text>
        <dbReference type="EC" id="3.2.1.25"/>
    </reaction>
</comment>
<feature type="signal peptide" evidence="13">
    <location>
        <begin position="1"/>
        <end position="19"/>
    </location>
</feature>
<dbReference type="InterPro" id="IPR041447">
    <property type="entry name" value="Mannosidase_ig"/>
</dbReference>
<keyword evidence="9" id="KW-0326">Glycosidase</keyword>
<evidence type="ECO:0000256" key="6">
    <source>
        <dbReference type="ARBA" id="ARBA00022525"/>
    </source>
</evidence>
<dbReference type="Gene3D" id="3.20.20.80">
    <property type="entry name" value="Glycosidases"/>
    <property type="match status" value="1"/>
</dbReference>
<evidence type="ECO:0000256" key="12">
    <source>
        <dbReference type="ARBA" id="ARBA00041614"/>
    </source>
</evidence>
<evidence type="ECO:0000256" key="8">
    <source>
        <dbReference type="ARBA" id="ARBA00023180"/>
    </source>
</evidence>
<comment type="subcellular location">
    <subcellularLocation>
        <location evidence="2">Secreted</location>
    </subcellularLocation>
</comment>
<dbReference type="InterPro" id="IPR013783">
    <property type="entry name" value="Ig-like_fold"/>
</dbReference>
<evidence type="ECO:0000259" key="14">
    <source>
        <dbReference type="Pfam" id="PF00703"/>
    </source>
</evidence>
<feature type="chain" id="PRO_5045585580" description="Beta-mannosidase B" evidence="13">
    <location>
        <begin position="20"/>
        <end position="849"/>
    </location>
</feature>
<keyword evidence="19" id="KW-1185">Reference proteome</keyword>
<evidence type="ECO:0000256" key="1">
    <source>
        <dbReference type="ARBA" id="ARBA00000829"/>
    </source>
</evidence>
<keyword evidence="13" id="KW-0732">Signal</keyword>
<dbReference type="Gene3D" id="2.60.40.10">
    <property type="entry name" value="Immunoglobulins"/>
    <property type="match status" value="3"/>
</dbReference>
<dbReference type="PANTHER" id="PTHR43730">
    <property type="entry name" value="BETA-MANNOSIDASE"/>
    <property type="match status" value="1"/>
</dbReference>
<dbReference type="SUPFAM" id="SSF49303">
    <property type="entry name" value="beta-Galactosidase/glucuronidase domain"/>
    <property type="match status" value="3"/>
</dbReference>
<comment type="similarity">
    <text evidence="10">Belongs to the glycosyl hydrolase 2 family. Beta-mannosidase B subfamily.</text>
</comment>
<dbReference type="Gene3D" id="2.60.120.260">
    <property type="entry name" value="Galactose-binding domain-like"/>
    <property type="match status" value="1"/>
</dbReference>
<evidence type="ECO:0000256" key="4">
    <source>
        <dbReference type="ARBA" id="ARBA00011738"/>
    </source>
</evidence>
<dbReference type="Proteomes" id="UP001485459">
    <property type="component" value="Chromosome"/>
</dbReference>
<dbReference type="EMBL" id="CP149822">
    <property type="protein sequence ID" value="WZN43308.1"/>
    <property type="molecule type" value="Genomic_DNA"/>
</dbReference>
<keyword evidence="7 18" id="KW-0378">Hydrolase</keyword>
<dbReference type="SUPFAM" id="SSF51445">
    <property type="entry name" value="(Trans)glycosidases"/>
    <property type="match status" value="1"/>
</dbReference>
<dbReference type="GO" id="GO:0016787">
    <property type="term" value="F:hydrolase activity"/>
    <property type="evidence" value="ECO:0007669"/>
    <property type="project" value="UniProtKB-KW"/>
</dbReference>
<evidence type="ECO:0000313" key="18">
    <source>
        <dbReference type="EMBL" id="WZN43308.1"/>
    </source>
</evidence>
<name>A0ABZ2YV15_9BACT</name>
<organism evidence="18 19">
    <name type="scientific">Chitinophaga pollutisoli</name>
    <dbReference type="NCBI Taxonomy" id="3133966"/>
    <lineage>
        <taxon>Bacteria</taxon>
        <taxon>Pseudomonadati</taxon>
        <taxon>Bacteroidota</taxon>
        <taxon>Chitinophagia</taxon>
        <taxon>Chitinophagales</taxon>
        <taxon>Chitinophagaceae</taxon>
        <taxon>Chitinophaga</taxon>
    </lineage>
</organism>
<evidence type="ECO:0000256" key="2">
    <source>
        <dbReference type="ARBA" id="ARBA00004613"/>
    </source>
</evidence>
<protein>
    <recommendedName>
        <fullName evidence="11">Beta-mannosidase B</fullName>
        <ecNumber evidence="5">3.2.1.25</ecNumber>
    </recommendedName>
    <alternativeName>
        <fullName evidence="12">Mannanase B</fullName>
    </alternativeName>
</protein>
<keyword evidence="6" id="KW-0964">Secreted</keyword>
<proteinExistence type="inferred from homology"/>
<comment type="subunit">
    <text evidence="4">Homodimer.</text>
</comment>
<evidence type="ECO:0000256" key="3">
    <source>
        <dbReference type="ARBA" id="ARBA00004740"/>
    </source>
</evidence>
<evidence type="ECO:0000259" key="17">
    <source>
        <dbReference type="Pfam" id="PF22666"/>
    </source>
</evidence>
<dbReference type="RefSeq" id="WP_341838124.1">
    <property type="nucleotide sequence ID" value="NZ_CP149822.1"/>
</dbReference>
<comment type="pathway">
    <text evidence="3">Glycan metabolism; N-glycan degradation.</text>
</comment>
<dbReference type="SUPFAM" id="SSF49785">
    <property type="entry name" value="Galactose-binding domain-like"/>
    <property type="match status" value="1"/>
</dbReference>
<dbReference type="InterPro" id="IPR041625">
    <property type="entry name" value="Beta-mannosidase_Ig"/>
</dbReference>
<feature type="domain" description="Glycoside hydrolase family 2 immunoglobulin-like beta-sandwich" evidence="14">
    <location>
        <begin position="212"/>
        <end position="316"/>
    </location>
</feature>
<gene>
    <name evidence="18" type="ORF">WJU16_09725</name>
</gene>
<dbReference type="Pfam" id="PF17786">
    <property type="entry name" value="Mannosidase_ig"/>
    <property type="match status" value="1"/>
</dbReference>
<evidence type="ECO:0000259" key="15">
    <source>
        <dbReference type="Pfam" id="PF17753"/>
    </source>
</evidence>
<dbReference type="PANTHER" id="PTHR43730:SF1">
    <property type="entry name" value="BETA-MANNOSIDASE"/>
    <property type="match status" value="1"/>
</dbReference>